<dbReference type="Pfam" id="PF22725">
    <property type="entry name" value="GFO_IDH_MocA_C3"/>
    <property type="match status" value="1"/>
</dbReference>
<keyword evidence="6" id="KW-1185">Reference proteome</keyword>
<dbReference type="Gene3D" id="3.30.360.10">
    <property type="entry name" value="Dihydrodipicolinate Reductase, domain 2"/>
    <property type="match status" value="1"/>
</dbReference>
<evidence type="ECO:0000259" key="4">
    <source>
        <dbReference type="Pfam" id="PF22725"/>
    </source>
</evidence>
<dbReference type="InterPro" id="IPR050984">
    <property type="entry name" value="Gfo/Idh/MocA_domain"/>
</dbReference>
<sequence>MRDSPAPAVRFGTLGCADIALRRTLPAMRAEESVELVAVASRAPERATKCAAAFGADAEKSYDDLLRRPDVEAVYLPLPTGLHHEWASRALAAGKHVLAEKPLATSHSEAADLAGLARAGGLVLMENLTFHRHPVHRLSRELVESGRIGELRSLHAEFAFPPLPDRDIRYRPDLGGGALLDAGVYPAKAARMFLGEDLTVVGAVARREPRYGVDIAGSALLARPDGVTAHLTFGFEHFYRCAYTLWGSTGRLEVGRAFTPPPQLAPPVRLVTGDGVEEFTGPPVDQFQLTLAAFARAVRGPRADAGPVDDALRQAQLIDLIAKSSARALEDSHA</sequence>
<accession>A0ABY5YYH9</accession>
<name>A0ABY5YYH9_9ACTN</name>
<dbReference type="Gene3D" id="3.40.50.720">
    <property type="entry name" value="NAD(P)-binding Rossmann-like Domain"/>
    <property type="match status" value="1"/>
</dbReference>
<gene>
    <name evidence="5" type="ORF">Drose_26845</name>
</gene>
<dbReference type="Proteomes" id="UP001058271">
    <property type="component" value="Chromosome"/>
</dbReference>
<dbReference type="Pfam" id="PF01408">
    <property type="entry name" value="GFO_IDH_MocA"/>
    <property type="match status" value="1"/>
</dbReference>
<proteinExistence type="inferred from homology"/>
<evidence type="ECO:0000256" key="2">
    <source>
        <dbReference type="ARBA" id="ARBA00023002"/>
    </source>
</evidence>
<organism evidence="5 6">
    <name type="scientific">Dactylosporangium roseum</name>
    <dbReference type="NCBI Taxonomy" id="47989"/>
    <lineage>
        <taxon>Bacteria</taxon>
        <taxon>Bacillati</taxon>
        <taxon>Actinomycetota</taxon>
        <taxon>Actinomycetes</taxon>
        <taxon>Micromonosporales</taxon>
        <taxon>Micromonosporaceae</taxon>
        <taxon>Dactylosporangium</taxon>
    </lineage>
</organism>
<dbReference type="PANTHER" id="PTHR22604:SF105">
    <property type="entry name" value="TRANS-1,2-DIHYDROBENZENE-1,2-DIOL DEHYDROGENASE"/>
    <property type="match status" value="1"/>
</dbReference>
<feature type="domain" description="Gfo/Idh/MocA-like oxidoreductase N-terminal" evidence="3">
    <location>
        <begin position="10"/>
        <end position="127"/>
    </location>
</feature>
<dbReference type="InterPro" id="IPR000683">
    <property type="entry name" value="Gfo/Idh/MocA-like_OxRdtase_N"/>
</dbReference>
<dbReference type="SUPFAM" id="SSF55347">
    <property type="entry name" value="Glyceraldehyde-3-phosphate dehydrogenase-like, C-terminal domain"/>
    <property type="match status" value="1"/>
</dbReference>
<dbReference type="PANTHER" id="PTHR22604">
    <property type="entry name" value="OXIDOREDUCTASES"/>
    <property type="match status" value="1"/>
</dbReference>
<dbReference type="InterPro" id="IPR055170">
    <property type="entry name" value="GFO_IDH_MocA-like_dom"/>
</dbReference>
<comment type="similarity">
    <text evidence="1">Belongs to the Gfo/Idh/MocA family.</text>
</comment>
<reference evidence="5" key="1">
    <citation type="submission" date="2021-04" db="EMBL/GenBank/DDBJ databases">
        <title>Biosynthetic gene clusters of Dactylosporangioum roseum.</title>
        <authorList>
            <person name="Hartkoorn R.C."/>
            <person name="Beaudoing E."/>
            <person name="Hot D."/>
            <person name="Moureu S."/>
        </authorList>
    </citation>
    <scope>NUCLEOTIDE SEQUENCE</scope>
    <source>
        <strain evidence="5">NRRL B-16295</strain>
    </source>
</reference>
<evidence type="ECO:0000313" key="6">
    <source>
        <dbReference type="Proteomes" id="UP001058271"/>
    </source>
</evidence>
<dbReference type="InterPro" id="IPR036291">
    <property type="entry name" value="NAD(P)-bd_dom_sf"/>
</dbReference>
<dbReference type="RefSeq" id="WP_260724136.1">
    <property type="nucleotide sequence ID" value="NZ_BAAABS010000052.1"/>
</dbReference>
<dbReference type="SUPFAM" id="SSF51735">
    <property type="entry name" value="NAD(P)-binding Rossmann-fold domains"/>
    <property type="match status" value="1"/>
</dbReference>
<protein>
    <submittedName>
        <fullName evidence="5">Gfo/Idh/MocA family oxidoreductase</fullName>
    </submittedName>
</protein>
<dbReference type="EMBL" id="CP073721">
    <property type="protein sequence ID" value="UWZ34793.1"/>
    <property type="molecule type" value="Genomic_DNA"/>
</dbReference>
<keyword evidence="2" id="KW-0560">Oxidoreductase</keyword>
<evidence type="ECO:0000313" key="5">
    <source>
        <dbReference type="EMBL" id="UWZ34793.1"/>
    </source>
</evidence>
<evidence type="ECO:0000259" key="3">
    <source>
        <dbReference type="Pfam" id="PF01408"/>
    </source>
</evidence>
<feature type="domain" description="GFO/IDH/MocA-like oxidoreductase" evidence="4">
    <location>
        <begin position="138"/>
        <end position="253"/>
    </location>
</feature>
<evidence type="ECO:0000256" key="1">
    <source>
        <dbReference type="ARBA" id="ARBA00010928"/>
    </source>
</evidence>